<dbReference type="GO" id="GO:0006508">
    <property type="term" value="P:proteolysis"/>
    <property type="evidence" value="ECO:0007669"/>
    <property type="project" value="UniProtKB-KW"/>
</dbReference>
<evidence type="ECO:0000259" key="8">
    <source>
        <dbReference type="SMART" id="SM00848"/>
    </source>
</evidence>
<name>A0AAE0GMA9_9CHLO</name>
<dbReference type="PROSITE" id="PS00640">
    <property type="entry name" value="THIOL_PROTEASE_ASN"/>
    <property type="match status" value="1"/>
</dbReference>
<feature type="chain" id="PRO_5042001242" description="Cysteine protease" evidence="6">
    <location>
        <begin position="19"/>
        <end position="408"/>
    </location>
</feature>
<keyword evidence="4" id="KW-0378">Hydrolase</keyword>
<keyword evidence="10" id="KW-1185">Reference proteome</keyword>
<dbReference type="FunFam" id="3.90.70.10:FF:000067">
    <property type="entry name" value="Senescence-specific cysteine protease"/>
    <property type="match status" value="1"/>
</dbReference>
<feature type="domain" description="Cathepsin propeptide inhibitor" evidence="8">
    <location>
        <begin position="42"/>
        <end position="98"/>
    </location>
</feature>
<evidence type="ECO:0000259" key="7">
    <source>
        <dbReference type="SMART" id="SM00645"/>
    </source>
</evidence>
<protein>
    <recommendedName>
        <fullName evidence="11">Cysteine protease</fullName>
    </recommendedName>
</protein>
<gene>
    <name evidence="9" type="ORF">CYMTET_11424</name>
</gene>
<evidence type="ECO:0000256" key="2">
    <source>
        <dbReference type="ARBA" id="ARBA00022670"/>
    </source>
</evidence>
<accession>A0AAE0GMA9</accession>
<dbReference type="PRINTS" id="PR00705">
    <property type="entry name" value="PAPAIN"/>
</dbReference>
<dbReference type="Gene3D" id="3.90.70.10">
    <property type="entry name" value="Cysteine proteinases"/>
    <property type="match status" value="1"/>
</dbReference>
<dbReference type="SMART" id="SM00645">
    <property type="entry name" value="Pept_C1"/>
    <property type="match status" value="1"/>
</dbReference>
<dbReference type="InterPro" id="IPR013201">
    <property type="entry name" value="Prot_inhib_I29"/>
</dbReference>
<evidence type="ECO:0000313" key="10">
    <source>
        <dbReference type="Proteomes" id="UP001190700"/>
    </source>
</evidence>
<dbReference type="InterPro" id="IPR038765">
    <property type="entry name" value="Papain-like_cys_pep_sf"/>
</dbReference>
<keyword evidence="3 6" id="KW-0732">Signal</keyword>
<dbReference type="EMBL" id="LGRX02004283">
    <property type="protein sequence ID" value="KAK3280747.1"/>
    <property type="molecule type" value="Genomic_DNA"/>
</dbReference>
<dbReference type="SUPFAM" id="SSF54001">
    <property type="entry name" value="Cysteine proteinases"/>
    <property type="match status" value="1"/>
</dbReference>
<evidence type="ECO:0000256" key="5">
    <source>
        <dbReference type="ARBA" id="ARBA00023157"/>
    </source>
</evidence>
<dbReference type="InterPro" id="IPR000668">
    <property type="entry name" value="Peptidase_C1A_C"/>
</dbReference>
<evidence type="ECO:0000256" key="3">
    <source>
        <dbReference type="ARBA" id="ARBA00022729"/>
    </source>
</evidence>
<dbReference type="SMART" id="SM00848">
    <property type="entry name" value="Inhibitor_I29"/>
    <property type="match status" value="1"/>
</dbReference>
<dbReference type="InterPro" id="IPR025660">
    <property type="entry name" value="Pept_his_AS"/>
</dbReference>
<feature type="signal peptide" evidence="6">
    <location>
        <begin position="1"/>
        <end position="18"/>
    </location>
</feature>
<dbReference type="GO" id="GO:0008234">
    <property type="term" value="F:cysteine-type peptidase activity"/>
    <property type="evidence" value="ECO:0007669"/>
    <property type="project" value="InterPro"/>
</dbReference>
<evidence type="ECO:0000256" key="4">
    <source>
        <dbReference type="ARBA" id="ARBA00022801"/>
    </source>
</evidence>
<feature type="domain" description="Peptidase C1A papain C-terminal" evidence="7">
    <location>
        <begin position="125"/>
        <end position="342"/>
    </location>
</feature>
<comment type="caution">
    <text evidence="9">The sequence shown here is derived from an EMBL/GenBank/DDBJ whole genome shotgun (WGS) entry which is preliminary data.</text>
</comment>
<reference evidence="9 10" key="1">
    <citation type="journal article" date="2015" name="Genome Biol. Evol.">
        <title>Comparative Genomics of a Bacterivorous Green Alga Reveals Evolutionary Causalities and Consequences of Phago-Mixotrophic Mode of Nutrition.</title>
        <authorList>
            <person name="Burns J.A."/>
            <person name="Paasch A."/>
            <person name="Narechania A."/>
            <person name="Kim E."/>
        </authorList>
    </citation>
    <scope>NUCLEOTIDE SEQUENCE [LARGE SCALE GENOMIC DNA]</scope>
    <source>
        <strain evidence="9 10">PLY_AMNH</strain>
    </source>
</reference>
<proteinExistence type="inferred from homology"/>
<evidence type="ECO:0000256" key="1">
    <source>
        <dbReference type="ARBA" id="ARBA00008455"/>
    </source>
</evidence>
<organism evidence="9 10">
    <name type="scientific">Cymbomonas tetramitiformis</name>
    <dbReference type="NCBI Taxonomy" id="36881"/>
    <lineage>
        <taxon>Eukaryota</taxon>
        <taxon>Viridiplantae</taxon>
        <taxon>Chlorophyta</taxon>
        <taxon>Pyramimonadophyceae</taxon>
        <taxon>Pyramimonadales</taxon>
        <taxon>Pyramimonadaceae</taxon>
        <taxon>Cymbomonas</taxon>
    </lineage>
</organism>
<dbReference type="Pfam" id="PF00112">
    <property type="entry name" value="Peptidase_C1"/>
    <property type="match status" value="1"/>
</dbReference>
<sequence>MTRLQVFLGVLSASLVLALGIEYDLYVGEPSSLEEPAARDIFGKWKRQHNKEYESDEEHEKRFQVFHDNMQYISAYNSRVKSHKLGLNSLADNSHEEYQATRLGHKPDETLQNKCEELPFAVKDVPEMVDWRKQNAVTSVKDQGSCGGCWAFSAVAAVEGIEAIYTGKTPVSLSPQEVIDCDSDNHGCNGGVQAWAYLWIMKNGGITTEDRYPFKEDTESCSTDKLADHVAQIDGCGVVPPDNETAFKLAVAQQPISVAVAAKQKAFQLYVSGVFDGDCDQFVDHGVTAVGYGTQGGQGYWLIKNSWNEHWGENGYMKIAMGVDAQEPGGKCAILSQPSYPVKHGNKPPSHFPPSPPQHIQCDMYSQCDSTQCCACTVSYPGLCVEYTCYESSDSRCHSGFDAAHRAI</sequence>
<keyword evidence="5" id="KW-1015">Disulfide bond</keyword>
<dbReference type="InterPro" id="IPR039417">
    <property type="entry name" value="Peptidase_C1A_papain-like"/>
</dbReference>
<keyword evidence="2" id="KW-0645">Protease</keyword>
<dbReference type="InterPro" id="IPR013128">
    <property type="entry name" value="Peptidase_C1A"/>
</dbReference>
<evidence type="ECO:0008006" key="11">
    <source>
        <dbReference type="Google" id="ProtNLM"/>
    </source>
</evidence>
<dbReference type="PANTHER" id="PTHR12411">
    <property type="entry name" value="CYSTEINE PROTEASE FAMILY C1-RELATED"/>
    <property type="match status" value="1"/>
</dbReference>
<evidence type="ECO:0000256" key="6">
    <source>
        <dbReference type="SAM" id="SignalP"/>
    </source>
</evidence>
<dbReference type="PROSITE" id="PS00639">
    <property type="entry name" value="THIOL_PROTEASE_HIS"/>
    <property type="match status" value="1"/>
</dbReference>
<comment type="similarity">
    <text evidence="1">Belongs to the peptidase C1 family.</text>
</comment>
<dbReference type="PROSITE" id="PS00139">
    <property type="entry name" value="THIOL_PROTEASE_CYS"/>
    <property type="match status" value="1"/>
</dbReference>
<dbReference type="InterPro" id="IPR000169">
    <property type="entry name" value="Pept_cys_AS"/>
</dbReference>
<dbReference type="Pfam" id="PF08246">
    <property type="entry name" value="Inhibitor_I29"/>
    <property type="match status" value="1"/>
</dbReference>
<dbReference type="AlphaFoldDB" id="A0AAE0GMA9"/>
<dbReference type="InterPro" id="IPR025661">
    <property type="entry name" value="Pept_asp_AS"/>
</dbReference>
<dbReference type="Proteomes" id="UP001190700">
    <property type="component" value="Unassembled WGS sequence"/>
</dbReference>
<dbReference type="CDD" id="cd02248">
    <property type="entry name" value="Peptidase_C1A"/>
    <property type="match status" value="1"/>
</dbReference>
<evidence type="ECO:0000313" key="9">
    <source>
        <dbReference type="EMBL" id="KAK3280747.1"/>
    </source>
</evidence>